<gene>
    <name evidence="2" type="ORF">MARGE09_P2919</name>
</gene>
<dbReference type="PROSITE" id="PS00383">
    <property type="entry name" value="TYR_PHOSPHATASE_1"/>
    <property type="match status" value="1"/>
</dbReference>
<dbReference type="Proteomes" id="UP001320119">
    <property type="component" value="Chromosome"/>
</dbReference>
<evidence type="ECO:0000313" key="2">
    <source>
        <dbReference type="EMBL" id="BCD98718.1"/>
    </source>
</evidence>
<proteinExistence type="predicted"/>
<dbReference type="PROSITE" id="PS50056">
    <property type="entry name" value="TYR_PHOSPHATASE_2"/>
    <property type="match status" value="1"/>
</dbReference>
<protein>
    <recommendedName>
        <fullName evidence="1">Tyrosine specific protein phosphatases domain-containing protein</fullName>
    </recommendedName>
</protein>
<dbReference type="EMBL" id="AP023086">
    <property type="protein sequence ID" value="BCD98718.1"/>
    <property type="molecule type" value="Genomic_DNA"/>
</dbReference>
<evidence type="ECO:0000259" key="1">
    <source>
        <dbReference type="PROSITE" id="PS50056"/>
    </source>
</evidence>
<dbReference type="InterPro" id="IPR000387">
    <property type="entry name" value="Tyr_Pase_dom"/>
</dbReference>
<evidence type="ECO:0000313" key="3">
    <source>
        <dbReference type="Proteomes" id="UP001320119"/>
    </source>
</evidence>
<dbReference type="InterPro" id="IPR016130">
    <property type="entry name" value="Tyr_Pase_AS"/>
</dbReference>
<name>A0AAN2BL37_9GAMM</name>
<dbReference type="KEGG" id="marq:MARGE09_P2919"/>
<dbReference type="Pfam" id="PF22785">
    <property type="entry name" value="Tc-R-P"/>
    <property type="match status" value="1"/>
</dbReference>
<keyword evidence="3" id="KW-1185">Reference proteome</keyword>
<dbReference type="InterPro" id="IPR029021">
    <property type="entry name" value="Prot-tyrosine_phosphatase-like"/>
</dbReference>
<sequence>MPQHPIYVLPCPSGQGKLLLTPCPGSKDADLETSLLDLKNAGASVVLTLMTQEEMHINNVGAIASQCQAQGFAWFHLPMDDECAPEKPFLDAWAQHQEEIHRRLDNNETIAIHCKGGSGRTGIVAAQILMERGAAKDKTIADIKALRPNAFSHAVQIDYIKQFQV</sequence>
<dbReference type="SUPFAM" id="SSF52799">
    <property type="entry name" value="(Phosphotyrosine protein) phosphatases II"/>
    <property type="match status" value="1"/>
</dbReference>
<dbReference type="RefSeq" id="WP_236983249.1">
    <property type="nucleotide sequence ID" value="NZ_AP023086.1"/>
</dbReference>
<dbReference type="PANTHER" id="PTHR23339">
    <property type="entry name" value="TYROSINE SPECIFIC PROTEIN PHOSPHATASE AND DUAL SPECIFICITY PROTEIN PHOSPHATASE"/>
    <property type="match status" value="1"/>
</dbReference>
<dbReference type="InterPro" id="IPR050561">
    <property type="entry name" value="PTP"/>
</dbReference>
<accession>A0AAN2BL37</accession>
<dbReference type="AlphaFoldDB" id="A0AAN2BL37"/>
<dbReference type="Gene3D" id="3.90.190.10">
    <property type="entry name" value="Protein tyrosine phosphatase superfamily"/>
    <property type="match status" value="1"/>
</dbReference>
<reference evidence="2 3" key="1">
    <citation type="journal article" date="2022" name="IScience">
        <title>An ultrasensitive nanofiber-based assay for enzymatic hydrolysis and deep-sea microbial degradation of cellulose.</title>
        <authorList>
            <person name="Tsudome M."/>
            <person name="Tachioka M."/>
            <person name="Miyazaki M."/>
            <person name="Uchimura K."/>
            <person name="Tsuda M."/>
            <person name="Takaki Y."/>
            <person name="Deguchi S."/>
        </authorList>
    </citation>
    <scope>NUCLEOTIDE SEQUENCE [LARGE SCALE GENOMIC DNA]</scope>
    <source>
        <strain evidence="2 3">GE09</strain>
    </source>
</reference>
<organism evidence="2 3">
    <name type="scientific">Marinagarivorans cellulosilyticus</name>
    <dbReference type="NCBI Taxonomy" id="2721545"/>
    <lineage>
        <taxon>Bacteria</taxon>
        <taxon>Pseudomonadati</taxon>
        <taxon>Pseudomonadota</taxon>
        <taxon>Gammaproteobacteria</taxon>
        <taxon>Cellvibrionales</taxon>
        <taxon>Cellvibrionaceae</taxon>
        <taxon>Marinagarivorans</taxon>
    </lineage>
</organism>
<feature type="domain" description="Tyrosine specific protein phosphatases" evidence="1">
    <location>
        <begin position="87"/>
        <end position="158"/>
    </location>
</feature>